<accession>A0A8S9M7V9</accession>
<reference evidence="3" key="2">
    <citation type="submission" date="2019-12" db="EMBL/GenBank/DDBJ databases">
        <title>Genome sequencing and annotation of Brassica cretica.</title>
        <authorList>
            <person name="Studholme D.J."/>
            <person name="Sarris P.F."/>
        </authorList>
    </citation>
    <scope>NUCLEOTIDE SEQUENCE</scope>
    <source>
        <strain evidence="2">PFS-001/15</strain>
        <strain evidence="3">PFS-102/07</strain>
        <tissue evidence="3">Leaf</tissue>
    </source>
</reference>
<name>A0A8S9M7V9_BRACR</name>
<dbReference type="Proteomes" id="UP000712600">
    <property type="component" value="Unassembled WGS sequence"/>
</dbReference>
<comment type="caution">
    <text evidence="3">The sequence shown here is derived from an EMBL/GenBank/DDBJ whole genome shotgun (WGS) entry which is preliminary data.</text>
</comment>
<evidence type="ECO:0000313" key="3">
    <source>
        <dbReference type="EMBL" id="KAF2615945.1"/>
    </source>
</evidence>
<dbReference type="PANTHER" id="PTHR31861">
    <property type="entry name" value="OS10G0507500 PROTEIN"/>
    <property type="match status" value="1"/>
</dbReference>
<evidence type="ECO:0000313" key="4">
    <source>
        <dbReference type="EMBL" id="KAF3509386.1"/>
    </source>
</evidence>
<dbReference type="AlphaFoldDB" id="A0A8S9M7V9"/>
<organism evidence="3">
    <name type="scientific">Brassica cretica</name>
    <name type="common">Mustard</name>
    <dbReference type="NCBI Taxonomy" id="69181"/>
    <lineage>
        <taxon>Eukaryota</taxon>
        <taxon>Viridiplantae</taxon>
        <taxon>Streptophyta</taxon>
        <taxon>Embryophyta</taxon>
        <taxon>Tracheophyta</taxon>
        <taxon>Spermatophyta</taxon>
        <taxon>Magnoliopsida</taxon>
        <taxon>eudicotyledons</taxon>
        <taxon>Gunneridae</taxon>
        <taxon>Pentapetalae</taxon>
        <taxon>rosids</taxon>
        <taxon>malvids</taxon>
        <taxon>Brassicales</taxon>
        <taxon>Brassicaceae</taxon>
        <taxon>Brassiceae</taxon>
        <taxon>Brassica</taxon>
    </lineage>
</organism>
<dbReference type="EMBL" id="QGKW02001660">
    <property type="protein sequence ID" value="KAF2578706.1"/>
    <property type="molecule type" value="Genomic_DNA"/>
</dbReference>
<evidence type="ECO:0000259" key="1">
    <source>
        <dbReference type="Pfam" id="PF04510"/>
    </source>
</evidence>
<dbReference type="EMBL" id="QGKY02000089">
    <property type="protein sequence ID" value="KAF2615945.1"/>
    <property type="molecule type" value="Genomic_DNA"/>
</dbReference>
<dbReference type="InterPro" id="IPR007598">
    <property type="entry name" value="DUF577"/>
</dbReference>
<reference evidence="4" key="1">
    <citation type="submission" date="2019-12" db="EMBL/GenBank/DDBJ databases">
        <title>Genome sequencing and annotation of Brassica cretica.</title>
        <authorList>
            <person name="Studholme D.J."/>
            <person name="Sarris P."/>
        </authorList>
    </citation>
    <scope>NUCLEOTIDE SEQUENCE</scope>
    <source>
        <strain evidence="4">PFS-109/04</strain>
        <tissue evidence="4">Leaf</tissue>
    </source>
</reference>
<dbReference type="Proteomes" id="UP000712281">
    <property type="component" value="Unassembled WGS sequence"/>
</dbReference>
<sequence length="165" mass="18420">MAAEEEAAMEESWNQMSKARDFLKTETCKEVAVVIDALFKNQESSEYKSARALYECCVAHFADFLSFSRPIESVPVTSSDLPENLVAFMAYNVGMLDDGGWEELNSCILGLTDSYPCRAFHVFLDVPAVCDDFISLPVIQRVYDEAETVLLNPERVGVQDWGLGV</sequence>
<gene>
    <name evidence="2" type="ORF">F2Q68_00006960</name>
    <name evidence="4" type="ORF">F2Q69_00010176</name>
    <name evidence="3" type="ORF">F2Q70_00013925</name>
</gene>
<dbReference type="EMBL" id="QGKX02001521">
    <property type="protein sequence ID" value="KAF3509386.1"/>
    <property type="molecule type" value="Genomic_DNA"/>
</dbReference>
<dbReference type="PANTHER" id="PTHR31861:SF22">
    <property type="entry name" value="DUF577 DOMAIN-CONTAINING PROTEIN"/>
    <property type="match status" value="1"/>
</dbReference>
<proteinExistence type="predicted"/>
<protein>
    <recommendedName>
        <fullName evidence="1">DUF577 domain-containing protein</fullName>
    </recommendedName>
</protein>
<dbReference type="OrthoDB" id="10312554at2759"/>
<evidence type="ECO:0000313" key="2">
    <source>
        <dbReference type="EMBL" id="KAF2578706.1"/>
    </source>
</evidence>
<feature type="domain" description="DUF577" evidence="1">
    <location>
        <begin position="84"/>
        <end position="164"/>
    </location>
</feature>
<dbReference type="Pfam" id="PF04510">
    <property type="entry name" value="DUF577"/>
    <property type="match status" value="1"/>
</dbReference>